<evidence type="ECO:0000313" key="2">
    <source>
        <dbReference type="Proteomes" id="UP000028837"/>
    </source>
</evidence>
<organism evidence="1 2">
    <name type="scientific">Toxoplasma gondii GAB2-2007-GAL-DOM2</name>
    <dbReference type="NCBI Taxonomy" id="1130820"/>
    <lineage>
        <taxon>Eukaryota</taxon>
        <taxon>Sar</taxon>
        <taxon>Alveolata</taxon>
        <taxon>Apicomplexa</taxon>
        <taxon>Conoidasida</taxon>
        <taxon>Coccidia</taxon>
        <taxon>Eucoccidiorida</taxon>
        <taxon>Eimeriorina</taxon>
        <taxon>Sarcocystidae</taxon>
        <taxon>Toxoplasma</taxon>
    </lineage>
</organism>
<comment type="caution">
    <text evidence="1">The sequence shown here is derived from an EMBL/GenBank/DDBJ whole genome shotgun (WGS) entry which is preliminary data.</text>
</comment>
<name>A0A086KI39_TOXGO</name>
<protein>
    <submittedName>
        <fullName evidence="1">Uncharacterized protein</fullName>
    </submittedName>
</protein>
<evidence type="ECO:0000313" key="1">
    <source>
        <dbReference type="EMBL" id="KFG44057.1"/>
    </source>
</evidence>
<dbReference type="AlphaFoldDB" id="A0A086KI39"/>
<sequence length="86" mass="9573">MKTGPITDIRPNLRELNTSWMATDWRLKELKSKMHAEHAKLVQWNCALPVTNIGPVPQARLLFSQTGVHVLSGVLADLLMSVAGRL</sequence>
<accession>A0A086KI39</accession>
<dbReference type="Proteomes" id="UP000028837">
    <property type="component" value="Unassembled WGS sequence"/>
</dbReference>
<reference evidence="1 2" key="1">
    <citation type="submission" date="2014-02" db="EMBL/GenBank/DDBJ databases">
        <authorList>
            <person name="Sibley D."/>
            <person name="Venepally P."/>
            <person name="Karamycheva S."/>
            <person name="Hadjithomas M."/>
            <person name="Khan A."/>
            <person name="Brunk B."/>
            <person name="Roos D."/>
            <person name="Caler E."/>
            <person name="Lorenzi H."/>
        </authorList>
    </citation>
    <scope>NUCLEOTIDE SEQUENCE [LARGE SCALE GENOMIC DNA]</scope>
    <source>
        <strain evidence="1 2">GAB2-2007-GAL-DOM2</strain>
    </source>
</reference>
<dbReference type="EMBL" id="AHZU02000459">
    <property type="protein sequence ID" value="KFG44057.1"/>
    <property type="molecule type" value="Genomic_DNA"/>
</dbReference>
<gene>
    <name evidence="1" type="ORF">TGDOM2_313055</name>
</gene>
<dbReference type="VEuPathDB" id="ToxoDB:TGDOM2_313055"/>
<proteinExistence type="predicted"/>